<gene>
    <name evidence="2" type="ORF">AMS68_000115</name>
</gene>
<proteinExistence type="predicted"/>
<sequence>MVQAALRRAVQEFHDSYIESANGLIRSTFVNPSPQFRLQPVPWPLSSTSEASNLSEISLRTGNLTLEHEEEPKHFTEESEEREQIRTRQGNSNIYHINTRKLDDIDADDALVGTFQHLREHFRAFRSLPRPVYRFVGEKMKPEDHSGLITGLLDNVFIVINGNSAYTWWESMPCDRAWVWAVDPEFEDDRRAGKHGNGLHEHYRGYVRVRLQQLANWFYEARRFQPEVTLRDLWNAARQSSQYSFVSLNPDLYHVKSINSNTGSALRPAHLREVRTKTVTGGTLSRWVV</sequence>
<feature type="compositionally biased region" description="Basic and acidic residues" evidence="1">
    <location>
        <begin position="69"/>
        <end position="86"/>
    </location>
</feature>
<dbReference type="AlphaFoldDB" id="A0A6H0XIX3"/>
<organism evidence="2 3">
    <name type="scientific">Peltaster fructicola</name>
    <dbReference type="NCBI Taxonomy" id="286661"/>
    <lineage>
        <taxon>Eukaryota</taxon>
        <taxon>Fungi</taxon>
        <taxon>Dikarya</taxon>
        <taxon>Ascomycota</taxon>
        <taxon>Pezizomycotina</taxon>
        <taxon>Dothideomycetes</taxon>
        <taxon>Dothideomycetes incertae sedis</taxon>
        <taxon>Peltaster</taxon>
    </lineage>
</organism>
<reference evidence="2 3" key="1">
    <citation type="journal article" date="2016" name="Sci. Rep.">
        <title>Peltaster fructicola genome reveals evolution from an invasive phytopathogen to an ectophytic parasite.</title>
        <authorList>
            <person name="Xu C."/>
            <person name="Chen H."/>
            <person name="Gleason M.L."/>
            <person name="Xu J.R."/>
            <person name="Liu H."/>
            <person name="Zhang R."/>
            <person name="Sun G."/>
        </authorList>
    </citation>
    <scope>NUCLEOTIDE SEQUENCE [LARGE SCALE GENOMIC DNA]</scope>
    <source>
        <strain evidence="2 3">LNHT1506</strain>
    </source>
</reference>
<feature type="region of interest" description="Disordered" evidence="1">
    <location>
        <begin position="69"/>
        <end position="88"/>
    </location>
</feature>
<evidence type="ECO:0000313" key="3">
    <source>
        <dbReference type="Proteomes" id="UP000503462"/>
    </source>
</evidence>
<dbReference type="OrthoDB" id="3835600at2759"/>
<evidence type="ECO:0000313" key="2">
    <source>
        <dbReference type="EMBL" id="QIW94597.1"/>
    </source>
</evidence>
<dbReference type="EMBL" id="CP051139">
    <property type="protein sequence ID" value="QIW94597.1"/>
    <property type="molecule type" value="Genomic_DNA"/>
</dbReference>
<accession>A0A6H0XIX3</accession>
<dbReference type="Proteomes" id="UP000503462">
    <property type="component" value="Chromosome 1"/>
</dbReference>
<keyword evidence="3" id="KW-1185">Reference proteome</keyword>
<name>A0A6H0XIX3_9PEZI</name>
<protein>
    <submittedName>
        <fullName evidence="2">Uncharacterized protein</fullName>
    </submittedName>
</protein>
<evidence type="ECO:0000256" key="1">
    <source>
        <dbReference type="SAM" id="MobiDB-lite"/>
    </source>
</evidence>